<evidence type="ECO:0000259" key="3">
    <source>
        <dbReference type="Pfam" id="PF25871"/>
    </source>
</evidence>
<feature type="domain" description="PEX14-like helix-turn-helix" evidence="3">
    <location>
        <begin position="16"/>
        <end position="77"/>
    </location>
</feature>
<feature type="compositionally biased region" description="Basic and acidic residues" evidence="1">
    <location>
        <begin position="196"/>
        <end position="206"/>
    </location>
</feature>
<evidence type="ECO:0000256" key="1">
    <source>
        <dbReference type="SAM" id="MobiDB-lite"/>
    </source>
</evidence>
<sequence length="220" mass="25209">MASASSVDNSDATASNIYQKFYQYDFDKDQSFQNGLQKIKERQNCTEEDILNSKLFYFSKRYQPLNKSDFKTWLSKQTDKEERQSSDRRDIDTECIEIVAKEIDIKESIDSKTATVSNETQTAGERDTNQLIESTDQGEITVSNITELPPNKTNIIIDDTYDSRENDLSENLDKVLSLADVAEFIEKGLPLPGIKDLDIKPLEIDPHPSSLQRKLKPWEK</sequence>
<gene>
    <name evidence="4" type="ORF">MGAL_10B062521</name>
</gene>
<evidence type="ECO:0000313" key="5">
    <source>
        <dbReference type="Proteomes" id="UP000596742"/>
    </source>
</evidence>
<dbReference type="Pfam" id="PF25871">
    <property type="entry name" value="HTH_76"/>
    <property type="match status" value="1"/>
</dbReference>
<comment type="caution">
    <text evidence="4">The sequence shown here is derived from an EMBL/GenBank/DDBJ whole genome shotgun (WGS) entry which is preliminary data.</text>
</comment>
<dbReference type="EMBL" id="UYJE01005478">
    <property type="protein sequence ID" value="VDI37661.1"/>
    <property type="molecule type" value="Genomic_DNA"/>
</dbReference>
<accession>A0A8B6ENL2</accession>
<proteinExistence type="predicted"/>
<protein>
    <submittedName>
        <fullName evidence="4">Uncharacterized protein</fullName>
    </submittedName>
</protein>
<reference evidence="4" key="1">
    <citation type="submission" date="2018-11" db="EMBL/GenBank/DDBJ databases">
        <authorList>
            <person name="Alioto T."/>
            <person name="Alioto T."/>
        </authorList>
    </citation>
    <scope>NUCLEOTIDE SEQUENCE</scope>
</reference>
<evidence type="ECO:0000313" key="4">
    <source>
        <dbReference type="EMBL" id="VDI37661.1"/>
    </source>
</evidence>
<keyword evidence="5" id="KW-1185">Reference proteome</keyword>
<feature type="domain" description="Peroxisomal membrane protein PEX14-like KPWE" evidence="2">
    <location>
        <begin position="175"/>
        <end position="220"/>
    </location>
</feature>
<evidence type="ECO:0000259" key="2">
    <source>
        <dbReference type="Pfam" id="PF17733"/>
    </source>
</evidence>
<dbReference type="PANTHER" id="PTHR36855:SF1">
    <property type="entry name" value="PEROXISOME MEMBRANE ANCHOR PROTEIN PEX14P N-TERMINAL DOMAIN-CONTAINING PROTEIN"/>
    <property type="match status" value="1"/>
</dbReference>
<dbReference type="OrthoDB" id="9936937at2759"/>
<name>A0A8B6ENL2_MYTGA</name>
<dbReference type="InterPro" id="IPR058841">
    <property type="entry name" value="HTH_76"/>
</dbReference>
<dbReference type="Proteomes" id="UP000596742">
    <property type="component" value="Unassembled WGS sequence"/>
</dbReference>
<dbReference type="AlphaFoldDB" id="A0A8B6ENL2"/>
<dbReference type="Pfam" id="PF17733">
    <property type="entry name" value="KPWE_dom"/>
    <property type="match status" value="1"/>
</dbReference>
<feature type="region of interest" description="Disordered" evidence="1">
    <location>
        <begin position="196"/>
        <end position="220"/>
    </location>
</feature>
<dbReference type="InterPro" id="IPR040554">
    <property type="entry name" value="KPWE_PEX14_dom"/>
</dbReference>
<dbReference type="PANTHER" id="PTHR36855">
    <property type="entry name" value="CHROMOSOME 10, WHOLE GENOME SHOTGUN SEQUENCE"/>
    <property type="match status" value="1"/>
</dbReference>
<organism evidence="4 5">
    <name type="scientific">Mytilus galloprovincialis</name>
    <name type="common">Mediterranean mussel</name>
    <dbReference type="NCBI Taxonomy" id="29158"/>
    <lineage>
        <taxon>Eukaryota</taxon>
        <taxon>Metazoa</taxon>
        <taxon>Spiralia</taxon>
        <taxon>Lophotrochozoa</taxon>
        <taxon>Mollusca</taxon>
        <taxon>Bivalvia</taxon>
        <taxon>Autobranchia</taxon>
        <taxon>Pteriomorphia</taxon>
        <taxon>Mytilida</taxon>
        <taxon>Mytiloidea</taxon>
        <taxon>Mytilidae</taxon>
        <taxon>Mytilinae</taxon>
        <taxon>Mytilus</taxon>
    </lineage>
</organism>